<feature type="chain" id="PRO_5030513748" description="phosphoserine phosphatase" evidence="11">
    <location>
        <begin position="22"/>
        <end position="421"/>
    </location>
</feature>
<dbReference type="Gene3D" id="3.40.50.1000">
    <property type="entry name" value="HAD superfamily/HAD-like"/>
    <property type="match status" value="1"/>
</dbReference>
<dbReference type="Pfam" id="PF12710">
    <property type="entry name" value="HAD"/>
    <property type="match status" value="1"/>
</dbReference>
<evidence type="ECO:0000256" key="10">
    <source>
        <dbReference type="ARBA" id="ARBA00048523"/>
    </source>
</evidence>
<dbReference type="SUPFAM" id="SSF56784">
    <property type="entry name" value="HAD-like"/>
    <property type="match status" value="1"/>
</dbReference>
<evidence type="ECO:0000256" key="1">
    <source>
        <dbReference type="ARBA" id="ARBA00001946"/>
    </source>
</evidence>
<evidence type="ECO:0000256" key="8">
    <source>
        <dbReference type="ARBA" id="ARBA00023299"/>
    </source>
</evidence>
<keyword evidence="6" id="KW-0378">Hydrolase</keyword>
<proteinExistence type="predicted"/>
<dbReference type="InterPro" id="IPR036412">
    <property type="entry name" value="HAD-like_sf"/>
</dbReference>
<evidence type="ECO:0000256" key="11">
    <source>
        <dbReference type="SAM" id="SignalP"/>
    </source>
</evidence>
<dbReference type="PANTHER" id="PTHR43344:SF2">
    <property type="entry name" value="PHOSPHOSERINE PHOSPHATASE"/>
    <property type="match status" value="1"/>
</dbReference>
<dbReference type="Gene3D" id="1.20.1440.320">
    <property type="match status" value="1"/>
</dbReference>
<accession>A0A7Y9PJ13</accession>
<reference evidence="12 13" key="1">
    <citation type="submission" date="2020-07" db="EMBL/GenBank/DDBJ databases">
        <title>Genomic Encyclopedia of Type Strains, Phase IV (KMG-V): Genome sequencing to study the core and pangenomes of soil and plant-associated prokaryotes.</title>
        <authorList>
            <person name="Whitman W."/>
        </authorList>
    </citation>
    <scope>NUCLEOTIDE SEQUENCE [LARGE SCALE GENOMIC DNA]</scope>
    <source>
        <strain evidence="12 13">X4EP2</strain>
    </source>
</reference>
<dbReference type="Proteomes" id="UP000589520">
    <property type="component" value="Unassembled WGS sequence"/>
</dbReference>
<comment type="caution">
    <text evidence="12">The sequence shown here is derived from an EMBL/GenBank/DDBJ whole genome shotgun (WGS) entry which is preliminary data.</text>
</comment>
<feature type="signal peptide" evidence="11">
    <location>
        <begin position="1"/>
        <end position="21"/>
    </location>
</feature>
<sequence>MKDAMQIGAIAAMGCLTPADAAVQTATTSSVGMLDPGRWEPSARFRIESIIRKSALEEAEQRFHRPYAVFDWDNTSIVNDTEEALLLYQIETLAFHIPSDKFIEVILQNVPSSTASAIPNERGKFSTFHSLAVDVSADYTALKQRFASLPPAPDELQASPRFHSFRAKLLFLYSALDETLGPNVAYPWVINLLSGYTLDGLARLAEESNDTALGDALQLAVFRSPEDAPGAAGPVKVEHRRGIRITSEIASTMHTLRANGFDVYVVSASLEPVVAVFASLPKYGYGIPREHVFGLRMEEVNGTLQPYYRRNWPLVWGPGKVQLIREQMISAKGYGPTLVFGDSDGDFEMLSQFPDTATGIIVNRLKSGKIGSLCRKAVEQSSKSGARFLLQGRNESTGLWRPEQTTLDLHVTQAKLLADKT</sequence>
<dbReference type="EC" id="3.1.3.3" evidence="3"/>
<keyword evidence="4" id="KW-0028">Amino-acid biosynthesis</keyword>
<evidence type="ECO:0000256" key="2">
    <source>
        <dbReference type="ARBA" id="ARBA00005135"/>
    </source>
</evidence>
<dbReference type="GO" id="GO:0036424">
    <property type="term" value="F:L-phosphoserine phosphatase activity"/>
    <property type="evidence" value="ECO:0007669"/>
    <property type="project" value="TreeGrafter"/>
</dbReference>
<dbReference type="PROSITE" id="PS51257">
    <property type="entry name" value="PROKAR_LIPOPROTEIN"/>
    <property type="match status" value="1"/>
</dbReference>
<evidence type="ECO:0000256" key="9">
    <source>
        <dbReference type="ARBA" id="ARBA00048138"/>
    </source>
</evidence>
<dbReference type="GO" id="GO:0005737">
    <property type="term" value="C:cytoplasm"/>
    <property type="evidence" value="ECO:0007669"/>
    <property type="project" value="TreeGrafter"/>
</dbReference>
<dbReference type="InterPro" id="IPR050582">
    <property type="entry name" value="HAD-like_SerB"/>
</dbReference>
<dbReference type="PANTHER" id="PTHR43344">
    <property type="entry name" value="PHOSPHOSERINE PHOSPHATASE"/>
    <property type="match status" value="1"/>
</dbReference>
<dbReference type="GO" id="GO:0000287">
    <property type="term" value="F:magnesium ion binding"/>
    <property type="evidence" value="ECO:0007669"/>
    <property type="project" value="TreeGrafter"/>
</dbReference>
<evidence type="ECO:0000256" key="5">
    <source>
        <dbReference type="ARBA" id="ARBA00022723"/>
    </source>
</evidence>
<keyword evidence="13" id="KW-1185">Reference proteome</keyword>
<evidence type="ECO:0000256" key="4">
    <source>
        <dbReference type="ARBA" id="ARBA00022605"/>
    </source>
</evidence>
<comment type="catalytic activity">
    <reaction evidence="10">
        <text>O-phospho-D-serine + H2O = D-serine + phosphate</text>
        <dbReference type="Rhea" id="RHEA:24873"/>
        <dbReference type="ChEBI" id="CHEBI:15377"/>
        <dbReference type="ChEBI" id="CHEBI:35247"/>
        <dbReference type="ChEBI" id="CHEBI:43474"/>
        <dbReference type="ChEBI" id="CHEBI:58680"/>
        <dbReference type="EC" id="3.1.3.3"/>
    </reaction>
</comment>
<dbReference type="EMBL" id="JACCCW010000002">
    <property type="protein sequence ID" value="NYF80031.1"/>
    <property type="molecule type" value="Genomic_DNA"/>
</dbReference>
<comment type="pathway">
    <text evidence="2">Amino-acid biosynthesis; L-serine biosynthesis; L-serine from 3-phospho-D-glycerate: step 3/3.</text>
</comment>
<keyword evidence="11" id="KW-0732">Signal</keyword>
<protein>
    <recommendedName>
        <fullName evidence="3">phosphoserine phosphatase</fullName>
        <ecNumber evidence="3">3.1.3.3</ecNumber>
    </recommendedName>
</protein>
<comment type="catalytic activity">
    <reaction evidence="9">
        <text>O-phospho-L-serine + H2O = L-serine + phosphate</text>
        <dbReference type="Rhea" id="RHEA:21208"/>
        <dbReference type="ChEBI" id="CHEBI:15377"/>
        <dbReference type="ChEBI" id="CHEBI:33384"/>
        <dbReference type="ChEBI" id="CHEBI:43474"/>
        <dbReference type="ChEBI" id="CHEBI:57524"/>
        <dbReference type="EC" id="3.1.3.3"/>
    </reaction>
</comment>
<dbReference type="GO" id="GO:0006564">
    <property type="term" value="P:L-serine biosynthetic process"/>
    <property type="evidence" value="ECO:0007669"/>
    <property type="project" value="UniProtKB-KW"/>
</dbReference>
<organism evidence="12 13">
    <name type="scientific">Granulicella arctica</name>
    <dbReference type="NCBI Taxonomy" id="940613"/>
    <lineage>
        <taxon>Bacteria</taxon>
        <taxon>Pseudomonadati</taxon>
        <taxon>Acidobacteriota</taxon>
        <taxon>Terriglobia</taxon>
        <taxon>Terriglobales</taxon>
        <taxon>Acidobacteriaceae</taxon>
        <taxon>Granulicella</taxon>
    </lineage>
</organism>
<keyword evidence="8" id="KW-0718">Serine biosynthesis</keyword>
<keyword evidence="5" id="KW-0479">Metal-binding</keyword>
<evidence type="ECO:0000313" key="13">
    <source>
        <dbReference type="Proteomes" id="UP000589520"/>
    </source>
</evidence>
<evidence type="ECO:0000256" key="6">
    <source>
        <dbReference type="ARBA" id="ARBA00022801"/>
    </source>
</evidence>
<dbReference type="InterPro" id="IPR023214">
    <property type="entry name" value="HAD_sf"/>
</dbReference>
<evidence type="ECO:0000256" key="7">
    <source>
        <dbReference type="ARBA" id="ARBA00022842"/>
    </source>
</evidence>
<evidence type="ECO:0000256" key="3">
    <source>
        <dbReference type="ARBA" id="ARBA00012640"/>
    </source>
</evidence>
<keyword evidence="7" id="KW-0460">Magnesium</keyword>
<dbReference type="AlphaFoldDB" id="A0A7Y9PJ13"/>
<name>A0A7Y9PJ13_9BACT</name>
<evidence type="ECO:0000313" key="12">
    <source>
        <dbReference type="EMBL" id="NYF80031.1"/>
    </source>
</evidence>
<gene>
    <name evidence="12" type="ORF">HDF17_002351</name>
</gene>
<comment type="cofactor">
    <cofactor evidence="1">
        <name>Mg(2+)</name>
        <dbReference type="ChEBI" id="CHEBI:18420"/>
    </cofactor>
</comment>